<feature type="region of interest" description="Disordered" evidence="1">
    <location>
        <begin position="566"/>
        <end position="590"/>
    </location>
</feature>
<proteinExistence type="predicted"/>
<feature type="region of interest" description="Disordered" evidence="1">
    <location>
        <begin position="313"/>
        <end position="369"/>
    </location>
</feature>
<feature type="region of interest" description="Disordered" evidence="1">
    <location>
        <begin position="406"/>
        <end position="471"/>
    </location>
</feature>
<evidence type="ECO:0000313" key="2">
    <source>
        <dbReference type="EMBL" id="KAJ2863229.1"/>
    </source>
</evidence>
<feature type="compositionally biased region" description="Low complexity" evidence="1">
    <location>
        <begin position="17"/>
        <end position="32"/>
    </location>
</feature>
<feature type="compositionally biased region" description="Low complexity" evidence="1">
    <location>
        <begin position="164"/>
        <end position="176"/>
    </location>
</feature>
<reference evidence="2" key="1">
    <citation type="submission" date="2022-07" db="EMBL/GenBank/DDBJ databases">
        <title>Phylogenomic reconstructions and comparative analyses of Kickxellomycotina fungi.</title>
        <authorList>
            <person name="Reynolds N.K."/>
            <person name="Stajich J.E."/>
            <person name="Barry K."/>
            <person name="Grigoriev I.V."/>
            <person name="Crous P."/>
            <person name="Smith M.E."/>
        </authorList>
    </citation>
    <scope>NUCLEOTIDE SEQUENCE</scope>
    <source>
        <strain evidence="2">RSA 476</strain>
    </source>
</reference>
<feature type="compositionally biased region" description="Basic and acidic residues" evidence="1">
    <location>
        <begin position="439"/>
        <end position="451"/>
    </location>
</feature>
<gene>
    <name evidence="2" type="ORF">GGH94_003733</name>
</gene>
<feature type="compositionally biased region" description="Basic residues" evidence="1">
    <location>
        <begin position="414"/>
        <end position="433"/>
    </location>
</feature>
<protein>
    <submittedName>
        <fullName evidence="2">Uncharacterized protein</fullName>
    </submittedName>
</protein>
<feature type="region of interest" description="Disordered" evidence="1">
    <location>
        <begin position="65"/>
        <end position="85"/>
    </location>
</feature>
<feature type="compositionally biased region" description="Polar residues" evidence="1">
    <location>
        <begin position="525"/>
        <end position="536"/>
    </location>
</feature>
<feature type="region of interest" description="Disordered" evidence="1">
    <location>
        <begin position="516"/>
        <end position="536"/>
    </location>
</feature>
<name>A0A9W8M5G8_9FUNG</name>
<accession>A0A9W8M5G8</accession>
<feature type="compositionally biased region" description="Low complexity" evidence="1">
    <location>
        <begin position="454"/>
        <end position="466"/>
    </location>
</feature>
<dbReference type="EMBL" id="JANBUY010000131">
    <property type="protein sequence ID" value="KAJ2863229.1"/>
    <property type="molecule type" value="Genomic_DNA"/>
</dbReference>
<keyword evidence="3" id="KW-1185">Reference proteome</keyword>
<feature type="region of interest" description="Disordered" evidence="1">
    <location>
        <begin position="1"/>
        <end position="38"/>
    </location>
</feature>
<sequence length="733" mass="81225">MNRRPTEPTEPTERSQRLVQQRQQRQLQPVLLTNGGSPALTIDNDSFSSIRPHVMGYPGARVHPPLQYHTTNAPPPQLSSRGDRQEISLRRRNESSPLGITRHNALHKQLLLVATPNPHFSQSLVGRLSVVRPSNDDIIVVEAKRSGSGPESPSVEAIYQIIGSNSNSNSHSHSNSMARVPPPPTPKTALSIDGRPIAIPKSRLGKLRPAQRNLPTSRQVVEAGPVYTRDGSFRARRPESIILMVSEEEPTAAAPEPPAIEISDSYCNDIGYDLANAEIDSLYCRSFDIDLLPDAPERKLSFYNIGVKDVPMRARPPPSDALSANEEEQAKVATDAPIQSHAPAPVARPHRTLGIDNTGSPFALPNTREGNADFYTRMLAMRSAANPPPASPTSPAKTLPEPIFRRDSTASQQHRYHSQRRRSQRHSQRHRPRPQTPKQLEDETSKQHIEEAPSQQVSSTGQQVSTAEQLQQQQLPATEKCIEMPSVDCLRIPLPRRVSSLTGHFFYRRRPKSAPSYEIRASGGDWSTTNHTRSTQPCAPAMVTEKIPAIRKSTTAATLPYTDSANSAASADRALPPTHISSSSVRCEQSAQMRQRHLVPTLGAQPAQSPIEDDDKAGCGFACNSCWPAASRQQQYTNNGDISHHSHYRQSRLAGGTGLLPSLASSWAHIYRSRPQTQTDSQGRQVGWRERRRIRHQNRSVRVRDVLAYPFQLGYNCLLWWLGPCVGLARECR</sequence>
<dbReference type="Proteomes" id="UP001140074">
    <property type="component" value="Unassembled WGS sequence"/>
</dbReference>
<feature type="compositionally biased region" description="Basic and acidic residues" evidence="1">
    <location>
        <begin position="1"/>
        <end position="16"/>
    </location>
</feature>
<evidence type="ECO:0000313" key="3">
    <source>
        <dbReference type="Proteomes" id="UP001140074"/>
    </source>
</evidence>
<organism evidence="2 3">
    <name type="scientific">Coemansia aciculifera</name>
    <dbReference type="NCBI Taxonomy" id="417176"/>
    <lineage>
        <taxon>Eukaryota</taxon>
        <taxon>Fungi</taxon>
        <taxon>Fungi incertae sedis</taxon>
        <taxon>Zoopagomycota</taxon>
        <taxon>Kickxellomycotina</taxon>
        <taxon>Kickxellomycetes</taxon>
        <taxon>Kickxellales</taxon>
        <taxon>Kickxellaceae</taxon>
        <taxon>Coemansia</taxon>
    </lineage>
</organism>
<feature type="compositionally biased region" description="Polar residues" evidence="1">
    <location>
        <begin position="579"/>
        <end position="590"/>
    </location>
</feature>
<evidence type="ECO:0000256" key="1">
    <source>
        <dbReference type="SAM" id="MobiDB-lite"/>
    </source>
</evidence>
<comment type="caution">
    <text evidence="2">The sequence shown here is derived from an EMBL/GenBank/DDBJ whole genome shotgun (WGS) entry which is preliminary data.</text>
</comment>
<feature type="region of interest" description="Disordered" evidence="1">
    <location>
        <begin position="164"/>
        <end position="195"/>
    </location>
</feature>
<dbReference type="AlphaFoldDB" id="A0A9W8M5G8"/>